<protein>
    <submittedName>
        <fullName evidence="1">Uncharacterized protein</fullName>
    </submittedName>
</protein>
<name>A0A0G2GF61_9PEZI</name>
<sequence>MEDIASSVTPFVTAAGDTLKHYVALVTLALSLAFYNLQTTLVSWCGHAQDCYVYDFAKFKQWPRIHTFSSTLQMHRPRKPLNFLSLPPGVRAHIFHLALTSTTQFSWMPLRRVLRLETPNIDFHRIWSVARSLGYYLPANTINIDACAAPPPPSLPRPATCFVPPKACGRHQLMEMLSQLSRPAIESKLWMESVAESMRAGMPWDIVVKESWYRVWSYDIGLMVTAIYSDYFEELFGNVRVEYRIVVGDDEKMDVEKKENKILDLVRQLRESVQLGYRDEYLKFTVVGLEAWEGLMGTHELEGRLVVEAVREVIAEMNNRR</sequence>
<dbReference type="EMBL" id="LAQI01000186">
    <property type="protein sequence ID" value="KKY15670.1"/>
    <property type="molecule type" value="Genomic_DNA"/>
</dbReference>
<reference evidence="1 2" key="2">
    <citation type="submission" date="2015-05" db="EMBL/GenBank/DDBJ databases">
        <title>Distinctive expansion of gene families associated with plant cell wall degradation and secondary metabolism in the genomes of grapevine trunk pathogens.</title>
        <authorList>
            <person name="Lawrence D.P."/>
            <person name="Travadon R."/>
            <person name="Rolshausen P.E."/>
            <person name="Baumgartner K."/>
        </authorList>
    </citation>
    <scope>NUCLEOTIDE SEQUENCE [LARGE SCALE GENOMIC DNA]</scope>
    <source>
        <strain evidence="1">DS831</strain>
    </source>
</reference>
<evidence type="ECO:0000313" key="2">
    <source>
        <dbReference type="Proteomes" id="UP000034182"/>
    </source>
</evidence>
<evidence type="ECO:0000313" key="1">
    <source>
        <dbReference type="EMBL" id="KKY15670.1"/>
    </source>
</evidence>
<gene>
    <name evidence="1" type="ORF">UCDDS831_g07513</name>
</gene>
<dbReference type="AlphaFoldDB" id="A0A0G2GF61"/>
<reference evidence="1 2" key="1">
    <citation type="submission" date="2015-03" db="EMBL/GenBank/DDBJ databases">
        <authorList>
            <person name="Morales-Cruz A."/>
            <person name="Amrine K.C."/>
            <person name="Cantu D."/>
        </authorList>
    </citation>
    <scope>NUCLEOTIDE SEQUENCE [LARGE SCALE GENOMIC DNA]</scope>
    <source>
        <strain evidence="1">DS831</strain>
    </source>
</reference>
<organism evidence="1 2">
    <name type="scientific">Diplodia seriata</name>
    <dbReference type="NCBI Taxonomy" id="420778"/>
    <lineage>
        <taxon>Eukaryota</taxon>
        <taxon>Fungi</taxon>
        <taxon>Dikarya</taxon>
        <taxon>Ascomycota</taxon>
        <taxon>Pezizomycotina</taxon>
        <taxon>Dothideomycetes</taxon>
        <taxon>Dothideomycetes incertae sedis</taxon>
        <taxon>Botryosphaeriales</taxon>
        <taxon>Botryosphaeriaceae</taxon>
        <taxon>Diplodia</taxon>
    </lineage>
</organism>
<proteinExistence type="predicted"/>
<comment type="caution">
    <text evidence="1">The sequence shown here is derived from an EMBL/GenBank/DDBJ whole genome shotgun (WGS) entry which is preliminary data.</text>
</comment>
<accession>A0A0G2GF61</accession>
<dbReference type="Proteomes" id="UP000034182">
    <property type="component" value="Unassembled WGS sequence"/>
</dbReference>